<dbReference type="Proteomes" id="UP000561326">
    <property type="component" value="Unassembled WGS sequence"/>
</dbReference>
<comment type="caution">
    <text evidence="2">The sequence shown here is derived from an EMBL/GenBank/DDBJ whole genome shotgun (WGS) entry which is preliminary data.</text>
</comment>
<evidence type="ECO:0000313" key="2">
    <source>
        <dbReference type="EMBL" id="NME97581.1"/>
    </source>
</evidence>
<name>A0A848CRG5_ANEAE</name>
<keyword evidence="1" id="KW-0472">Membrane</keyword>
<evidence type="ECO:0000313" key="3">
    <source>
        <dbReference type="Proteomes" id="UP000561326"/>
    </source>
</evidence>
<keyword evidence="1" id="KW-0812">Transmembrane</keyword>
<feature type="transmembrane region" description="Helical" evidence="1">
    <location>
        <begin position="45"/>
        <end position="62"/>
    </location>
</feature>
<organism evidence="2 3">
    <name type="scientific">Aneurinibacillus aneurinilyticus</name>
    <name type="common">Bacillus aneurinolyticus</name>
    <dbReference type="NCBI Taxonomy" id="1391"/>
    <lineage>
        <taxon>Bacteria</taxon>
        <taxon>Bacillati</taxon>
        <taxon>Bacillota</taxon>
        <taxon>Bacilli</taxon>
        <taxon>Bacillales</taxon>
        <taxon>Paenibacillaceae</taxon>
        <taxon>Aneurinibacillus group</taxon>
        <taxon>Aneurinibacillus</taxon>
    </lineage>
</organism>
<dbReference type="EMBL" id="JABAGO010000005">
    <property type="protein sequence ID" value="NME97581.1"/>
    <property type="molecule type" value="Genomic_DNA"/>
</dbReference>
<keyword evidence="1" id="KW-1133">Transmembrane helix</keyword>
<protein>
    <submittedName>
        <fullName evidence="2">Uncharacterized protein</fullName>
    </submittedName>
</protein>
<reference evidence="2 3" key="1">
    <citation type="submission" date="2020-04" db="EMBL/GenBank/DDBJ databases">
        <authorList>
            <person name="Hitch T.C.A."/>
            <person name="Wylensek D."/>
            <person name="Clavel T."/>
        </authorList>
    </citation>
    <scope>NUCLEOTIDE SEQUENCE [LARGE SCALE GENOMIC DNA]</scope>
    <source>
        <strain evidence="2 3">WB01_D5_05</strain>
    </source>
</reference>
<proteinExistence type="predicted"/>
<dbReference type="RefSeq" id="WP_040301419.1">
    <property type="nucleotide sequence ID" value="NZ_CABKST010000055.1"/>
</dbReference>
<dbReference type="GeneID" id="92837793"/>
<sequence length="107" mass="12286">MKNNENNHQPSFAYEQYHTNMAAPLYYTQPVSYPYHYGYAHDGRGGLFPLLFLTPFLILPFLNNRPKYVPYPYPSPYPSPYPYPTPYPFPVGAPEAPGPYYGTAREG</sequence>
<dbReference type="AlphaFoldDB" id="A0A848CRG5"/>
<evidence type="ECO:0000256" key="1">
    <source>
        <dbReference type="SAM" id="Phobius"/>
    </source>
</evidence>
<accession>A0A848CRG5</accession>
<dbReference type="OrthoDB" id="10003215at2"/>
<gene>
    <name evidence="2" type="ORF">HF838_04825</name>
</gene>